<sequence>MKRLQTMRLGALFSVVLVCVVVLSLGAYVLLISHQRDQQAEERLYAQADAFAAEMDAVWQFFDVNQNKINYNSDGVYDFKGLYCSIVGKGIGAIFTQNSDYTIRYTGTHVRNKFDRPDEFESMALEQVTDPTKPDDYYDLVDYEGAPSFRYVRAIYLKESCLGCHGEPAGEPDVTGYPREGLKEGDFAGAISIIIPAEPYVEDEQQVLITSTVFFGAVLVLVALTVFFAIDRFVTRPVVRLSTVAAEMDGGNLDVQLDGVRAYGEIDGLVRSFSNMAGRLGDAYEGLEEKVALKTEEIRRANQVLEKQRQRLAQSNRLLKEANDRLCADNQYKDDFLAVMSHELRTPLTAIATFIEVLDREGDKTEREEKALRELKGNTLTLLNMINDTLEMAATQAGRGGLVTDDIDIVDVVNYVETTMGVLAEKKDICLKSHVDRNVPIIEGDWDRIRHALENLVSNAIKFTDVGGRVEMTARFREEDRAVVIAVSDTGIGIAAEDIPHVFERFTQLDESTTRGYNGSGLGLSVVKDIVERHGGTVRVSSEVGCGSTFSIVLPAGTRED</sequence>
<dbReference type="SMART" id="SM00304">
    <property type="entry name" value="HAMP"/>
    <property type="match status" value="1"/>
</dbReference>
<evidence type="ECO:0000256" key="15">
    <source>
        <dbReference type="SAM" id="Phobius"/>
    </source>
</evidence>
<evidence type="ECO:0000259" key="17">
    <source>
        <dbReference type="PROSITE" id="PS50885"/>
    </source>
</evidence>
<evidence type="ECO:0000256" key="3">
    <source>
        <dbReference type="ARBA" id="ARBA00012438"/>
    </source>
</evidence>
<keyword evidence="10" id="KW-0067">ATP-binding</keyword>
<dbReference type="PANTHER" id="PTHR43711">
    <property type="entry name" value="TWO-COMPONENT HISTIDINE KINASE"/>
    <property type="match status" value="1"/>
</dbReference>
<dbReference type="SMART" id="SM00387">
    <property type="entry name" value="HATPase_c"/>
    <property type="match status" value="1"/>
</dbReference>
<keyword evidence="11 15" id="KW-1133">Transmembrane helix</keyword>
<comment type="subcellular location">
    <subcellularLocation>
        <location evidence="2">Cell membrane</location>
    </subcellularLocation>
</comment>
<reference evidence="18 19" key="1">
    <citation type="submission" date="2019-12" db="EMBL/GenBank/DDBJ databases">
        <title>Microbes associate with the intestines of laboratory mice.</title>
        <authorList>
            <person name="Navarre W."/>
            <person name="Wong E."/>
        </authorList>
    </citation>
    <scope>NUCLEOTIDE SEQUENCE [LARGE SCALE GENOMIC DNA]</scope>
    <source>
        <strain evidence="18 19">NM66_B29</strain>
    </source>
</reference>
<feature type="domain" description="HAMP" evidence="17">
    <location>
        <begin position="232"/>
        <end position="285"/>
    </location>
</feature>
<evidence type="ECO:0000256" key="4">
    <source>
        <dbReference type="ARBA" id="ARBA00022475"/>
    </source>
</evidence>
<dbReference type="Gene3D" id="6.10.340.10">
    <property type="match status" value="1"/>
</dbReference>
<dbReference type="InterPro" id="IPR050736">
    <property type="entry name" value="Sensor_HK_Regulatory"/>
</dbReference>
<dbReference type="PANTHER" id="PTHR43711:SF26">
    <property type="entry name" value="SENSOR HISTIDINE KINASE RCSC"/>
    <property type="match status" value="1"/>
</dbReference>
<dbReference type="Gene3D" id="1.10.287.130">
    <property type="match status" value="1"/>
</dbReference>
<dbReference type="EC" id="2.7.13.3" evidence="3"/>
<keyword evidence="9" id="KW-0418">Kinase</keyword>
<dbReference type="PROSITE" id="PS50885">
    <property type="entry name" value="HAMP"/>
    <property type="match status" value="1"/>
</dbReference>
<evidence type="ECO:0000256" key="14">
    <source>
        <dbReference type="SAM" id="Coils"/>
    </source>
</evidence>
<comment type="caution">
    <text evidence="18">The sequence shown here is derived from an EMBL/GenBank/DDBJ whole genome shotgun (WGS) entry which is preliminary data.</text>
</comment>
<keyword evidence="12" id="KW-0902">Two-component regulatory system</keyword>
<dbReference type="CDD" id="cd00082">
    <property type="entry name" value="HisKA"/>
    <property type="match status" value="1"/>
</dbReference>
<organism evidence="18 19">
    <name type="scientific">Adlercreutzia mucosicola</name>
    <dbReference type="NCBI Taxonomy" id="580026"/>
    <lineage>
        <taxon>Bacteria</taxon>
        <taxon>Bacillati</taxon>
        <taxon>Actinomycetota</taxon>
        <taxon>Coriobacteriia</taxon>
        <taxon>Eggerthellales</taxon>
        <taxon>Eggerthellaceae</taxon>
        <taxon>Adlercreutzia</taxon>
    </lineage>
</organism>
<proteinExistence type="predicted"/>
<dbReference type="Gene3D" id="3.30.565.10">
    <property type="entry name" value="Histidine kinase-like ATPase, C-terminal domain"/>
    <property type="match status" value="1"/>
</dbReference>
<keyword evidence="19" id="KW-1185">Reference proteome</keyword>
<dbReference type="InterPro" id="IPR036097">
    <property type="entry name" value="HisK_dim/P_sf"/>
</dbReference>
<evidence type="ECO:0000256" key="2">
    <source>
        <dbReference type="ARBA" id="ARBA00004236"/>
    </source>
</evidence>
<dbReference type="CDD" id="cd06225">
    <property type="entry name" value="HAMP"/>
    <property type="match status" value="1"/>
</dbReference>
<feature type="domain" description="Histidine kinase" evidence="16">
    <location>
        <begin position="339"/>
        <end position="558"/>
    </location>
</feature>
<dbReference type="InterPro" id="IPR036890">
    <property type="entry name" value="HATPase_C_sf"/>
</dbReference>
<evidence type="ECO:0000256" key="5">
    <source>
        <dbReference type="ARBA" id="ARBA00022553"/>
    </source>
</evidence>
<evidence type="ECO:0000259" key="16">
    <source>
        <dbReference type="PROSITE" id="PS50109"/>
    </source>
</evidence>
<dbReference type="SUPFAM" id="SSF158472">
    <property type="entry name" value="HAMP domain-like"/>
    <property type="match status" value="1"/>
</dbReference>
<dbReference type="CDD" id="cd16922">
    <property type="entry name" value="HATPase_EvgS-ArcB-TorS-like"/>
    <property type="match status" value="1"/>
</dbReference>
<keyword evidence="6" id="KW-0808">Transferase</keyword>
<feature type="transmembrane region" description="Helical" evidence="15">
    <location>
        <begin position="207"/>
        <end position="230"/>
    </location>
</feature>
<feature type="coiled-coil region" evidence="14">
    <location>
        <begin position="284"/>
        <end position="325"/>
    </location>
</feature>
<dbReference type="AlphaFoldDB" id="A0A6N8JR50"/>
<dbReference type="GO" id="GO:0005524">
    <property type="term" value="F:ATP binding"/>
    <property type="evidence" value="ECO:0007669"/>
    <property type="project" value="UniProtKB-KW"/>
</dbReference>
<dbReference type="InterPro" id="IPR021796">
    <property type="entry name" value="Tll0287-like_dom"/>
</dbReference>
<dbReference type="FunFam" id="3.30.565.10:FF:000023">
    <property type="entry name" value="PAS domain-containing sensor histidine kinase"/>
    <property type="match status" value="1"/>
</dbReference>
<dbReference type="EMBL" id="WSRR01000016">
    <property type="protein sequence ID" value="MVX61236.1"/>
    <property type="molecule type" value="Genomic_DNA"/>
</dbReference>
<dbReference type="GO" id="GO:0005886">
    <property type="term" value="C:plasma membrane"/>
    <property type="evidence" value="ECO:0007669"/>
    <property type="project" value="UniProtKB-SubCell"/>
</dbReference>
<evidence type="ECO:0000256" key="12">
    <source>
        <dbReference type="ARBA" id="ARBA00023012"/>
    </source>
</evidence>
<dbReference type="InterPro" id="IPR004358">
    <property type="entry name" value="Sig_transdc_His_kin-like_C"/>
</dbReference>
<dbReference type="OrthoDB" id="9786919at2"/>
<dbReference type="SUPFAM" id="SSF47384">
    <property type="entry name" value="Homodimeric domain of signal transducing histidine kinase"/>
    <property type="match status" value="1"/>
</dbReference>
<dbReference type="Pfam" id="PF02518">
    <property type="entry name" value="HATPase_c"/>
    <property type="match status" value="1"/>
</dbReference>
<evidence type="ECO:0000256" key="1">
    <source>
        <dbReference type="ARBA" id="ARBA00000085"/>
    </source>
</evidence>
<evidence type="ECO:0000256" key="6">
    <source>
        <dbReference type="ARBA" id="ARBA00022679"/>
    </source>
</evidence>
<dbReference type="GO" id="GO:0000155">
    <property type="term" value="F:phosphorelay sensor kinase activity"/>
    <property type="evidence" value="ECO:0007669"/>
    <property type="project" value="InterPro"/>
</dbReference>
<dbReference type="PROSITE" id="PS50109">
    <property type="entry name" value="HIS_KIN"/>
    <property type="match status" value="1"/>
</dbReference>
<evidence type="ECO:0000256" key="11">
    <source>
        <dbReference type="ARBA" id="ARBA00022989"/>
    </source>
</evidence>
<dbReference type="RefSeq" id="WP_160346297.1">
    <property type="nucleotide sequence ID" value="NZ_WSRR01000016.1"/>
</dbReference>
<keyword evidence="7 15" id="KW-0812">Transmembrane</keyword>
<dbReference type="SUPFAM" id="SSF55874">
    <property type="entry name" value="ATPase domain of HSP90 chaperone/DNA topoisomerase II/histidine kinase"/>
    <property type="match status" value="1"/>
</dbReference>
<evidence type="ECO:0000256" key="10">
    <source>
        <dbReference type="ARBA" id="ARBA00022840"/>
    </source>
</evidence>
<protein>
    <recommendedName>
        <fullName evidence="3">histidine kinase</fullName>
        <ecNumber evidence="3">2.7.13.3</ecNumber>
    </recommendedName>
</protein>
<dbReference type="Pfam" id="PF11845">
    <property type="entry name" value="Tll0287-like"/>
    <property type="match status" value="1"/>
</dbReference>
<keyword evidence="13 15" id="KW-0472">Membrane</keyword>
<evidence type="ECO:0000256" key="8">
    <source>
        <dbReference type="ARBA" id="ARBA00022741"/>
    </source>
</evidence>
<dbReference type="SMART" id="SM00388">
    <property type="entry name" value="HisKA"/>
    <property type="match status" value="1"/>
</dbReference>
<dbReference type="PRINTS" id="PR00344">
    <property type="entry name" value="BCTRLSENSOR"/>
</dbReference>
<dbReference type="InterPro" id="IPR003661">
    <property type="entry name" value="HisK_dim/P_dom"/>
</dbReference>
<evidence type="ECO:0000256" key="13">
    <source>
        <dbReference type="ARBA" id="ARBA00023136"/>
    </source>
</evidence>
<dbReference type="Pfam" id="PF00512">
    <property type="entry name" value="HisKA"/>
    <property type="match status" value="1"/>
</dbReference>
<comment type="catalytic activity">
    <reaction evidence="1">
        <text>ATP + protein L-histidine = ADP + protein N-phospho-L-histidine.</text>
        <dbReference type="EC" id="2.7.13.3"/>
    </reaction>
</comment>
<evidence type="ECO:0000256" key="9">
    <source>
        <dbReference type="ARBA" id="ARBA00022777"/>
    </source>
</evidence>
<keyword evidence="14" id="KW-0175">Coiled coil</keyword>
<keyword evidence="8" id="KW-0547">Nucleotide-binding</keyword>
<evidence type="ECO:0000256" key="7">
    <source>
        <dbReference type="ARBA" id="ARBA00022692"/>
    </source>
</evidence>
<name>A0A6N8JR50_9ACTN</name>
<dbReference type="InterPro" id="IPR003594">
    <property type="entry name" value="HATPase_dom"/>
</dbReference>
<keyword evidence="4" id="KW-1003">Cell membrane</keyword>
<keyword evidence="5" id="KW-0597">Phosphoprotein</keyword>
<dbReference type="Proteomes" id="UP000463388">
    <property type="component" value="Unassembled WGS sequence"/>
</dbReference>
<gene>
    <name evidence="18" type="ORF">GKZ27_07190</name>
</gene>
<dbReference type="InterPro" id="IPR005467">
    <property type="entry name" value="His_kinase_dom"/>
</dbReference>
<accession>A0A6N8JR50</accession>
<evidence type="ECO:0000313" key="19">
    <source>
        <dbReference type="Proteomes" id="UP000463388"/>
    </source>
</evidence>
<dbReference type="InterPro" id="IPR003660">
    <property type="entry name" value="HAMP_dom"/>
</dbReference>
<dbReference type="Pfam" id="PF00672">
    <property type="entry name" value="HAMP"/>
    <property type="match status" value="1"/>
</dbReference>
<evidence type="ECO:0000313" key="18">
    <source>
        <dbReference type="EMBL" id="MVX61236.1"/>
    </source>
</evidence>